<feature type="domain" description="Protein kinase" evidence="2">
    <location>
        <begin position="471"/>
        <end position="749"/>
    </location>
</feature>
<dbReference type="SUPFAM" id="SSF56112">
    <property type="entry name" value="Protein kinase-like (PK-like)"/>
    <property type="match status" value="1"/>
</dbReference>
<evidence type="ECO:0000313" key="3">
    <source>
        <dbReference type="Proteomes" id="UP000095284"/>
    </source>
</evidence>
<organism evidence="3 4">
    <name type="scientific">Bursaphelenchus xylophilus</name>
    <name type="common">Pinewood nematode worm</name>
    <name type="synonym">Aphelenchoides xylophilus</name>
    <dbReference type="NCBI Taxonomy" id="6326"/>
    <lineage>
        <taxon>Eukaryota</taxon>
        <taxon>Metazoa</taxon>
        <taxon>Ecdysozoa</taxon>
        <taxon>Nematoda</taxon>
        <taxon>Chromadorea</taxon>
        <taxon>Rhabditida</taxon>
        <taxon>Tylenchina</taxon>
        <taxon>Tylenchomorpha</taxon>
        <taxon>Aphelenchoidea</taxon>
        <taxon>Aphelenchoididae</taxon>
        <taxon>Bursaphelenchus</taxon>
    </lineage>
</organism>
<proteinExistence type="predicted"/>
<dbReference type="Gene3D" id="1.10.510.10">
    <property type="entry name" value="Transferase(Phosphotransferase) domain 1"/>
    <property type="match status" value="1"/>
</dbReference>
<dbReference type="Proteomes" id="UP000095284">
    <property type="component" value="Unplaced"/>
</dbReference>
<protein>
    <submittedName>
        <fullName evidence="4">Protein kinase domain-containing protein</fullName>
    </submittedName>
</protein>
<keyword evidence="1" id="KW-0472">Membrane</keyword>
<dbReference type="GO" id="GO:0005524">
    <property type="term" value="F:ATP binding"/>
    <property type="evidence" value="ECO:0007669"/>
    <property type="project" value="InterPro"/>
</dbReference>
<dbReference type="GO" id="GO:0004672">
    <property type="term" value="F:protein kinase activity"/>
    <property type="evidence" value="ECO:0007669"/>
    <property type="project" value="InterPro"/>
</dbReference>
<sequence length="749" mass="82497">MYIGQSIVDRFATIVMSTAKKATETEQASRAGMLHFIKLPRLVVNEMDATVLTTLSTLLLGCKEMFHVQPESVVIHAFVLEDGNIFRYDETSNKSRVNVALPSNLEGQTIKGIRLGAELKDGEVFVAGQIHIGVIKYVFSGNGDNLEKTDRLIEAGDAAYFAKGKVYQIYCSAHEVAMFTLKGTRTEHFKRNANISLPCEGLSFNEEGTSVFFEQDSQCKTAFLSSNLKQEDVFDCSAQQIFKNPGSFISNLYSLRYLVVNHESCFSDPDVLTEELLDNTHVQFRYAEPTTTTMGSATEKTTSLSLLYGVIVGSVLVVLIGLVTACVIVCLFCGSRIRKKKGESKSPDPNIAVVVEPPMPTPVLPGPKNAAVVEPPMPTPVLPGPKTAVVVEPSKPNQPDLPAGKAKELPADKLKNADPVLKAKGGIAADEDGLAGTETFIAYKPGDPPGEGMDVSRECRLTVNNTDLVLVKIQDKFPTFSGGIAPYAFVEKGTKAVFGIKFVSLEGLELLKVEVKILEQLNKSFEEEERRHPTVFRASHCCFTKAREGGILVSEFYAKNVQTEAVKLDLPRAFILGYRCLLGLRQLHSIGFAHLNVTPASFVFNREDKVILTEFGIGRRFGRERFLNYGDVMFASIGSHDFSLVAELDDYQSWLLVVLSFMAELPYSSIAKSNENLEDKARLWSEVRAAKWKLIANIKDDERFGGKESTKILVNLSKLTWSPTKEGTMDFNGVVSFLEKVGNSVEEEV</sequence>
<dbReference type="InterPro" id="IPR000719">
    <property type="entry name" value="Prot_kinase_dom"/>
</dbReference>
<dbReference type="AlphaFoldDB" id="A0A1I7SDW9"/>
<evidence type="ECO:0000256" key="1">
    <source>
        <dbReference type="SAM" id="Phobius"/>
    </source>
</evidence>
<keyword evidence="1" id="KW-0812">Transmembrane</keyword>
<accession>A0A1I7SDW9</accession>
<dbReference type="WBParaSite" id="BXY_1122700.1">
    <property type="protein sequence ID" value="BXY_1122700.1"/>
    <property type="gene ID" value="BXY_1122700"/>
</dbReference>
<name>A0A1I7SDW9_BURXY</name>
<reference evidence="4" key="1">
    <citation type="submission" date="2016-11" db="UniProtKB">
        <authorList>
            <consortium name="WormBaseParasite"/>
        </authorList>
    </citation>
    <scope>IDENTIFICATION</scope>
</reference>
<evidence type="ECO:0000313" key="4">
    <source>
        <dbReference type="WBParaSite" id="BXY_1122700.1"/>
    </source>
</evidence>
<dbReference type="InterPro" id="IPR011009">
    <property type="entry name" value="Kinase-like_dom_sf"/>
</dbReference>
<dbReference type="PROSITE" id="PS50011">
    <property type="entry name" value="PROTEIN_KINASE_DOM"/>
    <property type="match status" value="1"/>
</dbReference>
<evidence type="ECO:0000259" key="2">
    <source>
        <dbReference type="PROSITE" id="PS50011"/>
    </source>
</evidence>
<feature type="transmembrane region" description="Helical" evidence="1">
    <location>
        <begin position="306"/>
        <end position="332"/>
    </location>
</feature>
<keyword evidence="1" id="KW-1133">Transmembrane helix</keyword>